<dbReference type="GO" id="GO:0009307">
    <property type="term" value="P:DNA restriction-modification system"/>
    <property type="evidence" value="ECO:0007669"/>
    <property type="project" value="InterPro"/>
</dbReference>
<comment type="caution">
    <text evidence="2">The sequence shown here is derived from an EMBL/GenBank/DDBJ whole genome shotgun (WGS) entry which is preliminary data.</text>
</comment>
<dbReference type="EMBL" id="PESE01000009">
    <property type="protein sequence ID" value="PYD36857.1"/>
    <property type="molecule type" value="Genomic_DNA"/>
</dbReference>
<feature type="domain" description="Restriction endonuclease type IV Mrr" evidence="1">
    <location>
        <begin position="9"/>
        <end position="118"/>
    </location>
</feature>
<protein>
    <recommendedName>
        <fullName evidence="1">Restriction endonuclease type IV Mrr domain-containing protein</fullName>
    </recommendedName>
</protein>
<accession>A0A318PBI8</accession>
<dbReference type="SUPFAM" id="SSF52980">
    <property type="entry name" value="Restriction endonuclease-like"/>
    <property type="match status" value="1"/>
</dbReference>
<dbReference type="OrthoDB" id="5191874at2"/>
<gene>
    <name evidence="2" type="ORF">CT690_22670</name>
</gene>
<dbReference type="Gene3D" id="3.40.1350.10">
    <property type="match status" value="1"/>
</dbReference>
<dbReference type="Proteomes" id="UP000248196">
    <property type="component" value="Unassembled WGS sequence"/>
</dbReference>
<organism evidence="2 3">
    <name type="scientific">Serratia plymuthica</name>
    <dbReference type="NCBI Taxonomy" id="82996"/>
    <lineage>
        <taxon>Bacteria</taxon>
        <taxon>Pseudomonadati</taxon>
        <taxon>Pseudomonadota</taxon>
        <taxon>Gammaproteobacteria</taxon>
        <taxon>Enterobacterales</taxon>
        <taxon>Yersiniaceae</taxon>
        <taxon>Serratia</taxon>
    </lineage>
</organism>
<evidence type="ECO:0000259" key="1">
    <source>
        <dbReference type="Pfam" id="PF04471"/>
    </source>
</evidence>
<proteinExistence type="predicted"/>
<reference evidence="2 3" key="1">
    <citation type="submission" date="2017-11" db="EMBL/GenBank/DDBJ databases">
        <title>Genome sequence of the oocydin A producing rhizobacterium Serratia plymuthica 4Rx5.</title>
        <authorList>
            <person name="Matilla M.A."/>
            <person name="Udaondo Z."/>
            <person name="Salmond G.P.C."/>
        </authorList>
    </citation>
    <scope>NUCLEOTIDE SEQUENCE [LARGE SCALE GENOMIC DNA]</scope>
    <source>
        <strain evidence="2 3">4Rx5</strain>
    </source>
</reference>
<dbReference type="AlphaFoldDB" id="A0A318PBI8"/>
<dbReference type="GO" id="GO:0004519">
    <property type="term" value="F:endonuclease activity"/>
    <property type="evidence" value="ECO:0007669"/>
    <property type="project" value="InterPro"/>
</dbReference>
<evidence type="ECO:0000313" key="3">
    <source>
        <dbReference type="Proteomes" id="UP000248196"/>
    </source>
</evidence>
<name>A0A318PBI8_SERPL</name>
<dbReference type="Pfam" id="PF04471">
    <property type="entry name" value="Mrr_cat"/>
    <property type="match status" value="1"/>
</dbReference>
<dbReference type="InterPro" id="IPR011856">
    <property type="entry name" value="tRNA_endonuc-like_dom_sf"/>
</dbReference>
<dbReference type="InterPro" id="IPR011335">
    <property type="entry name" value="Restrct_endonuc-II-like"/>
</dbReference>
<dbReference type="InterPro" id="IPR007560">
    <property type="entry name" value="Restrct_endonuc_IV_Mrr"/>
</dbReference>
<sequence length="353" mass="39551">MTKLNIVQDWGGFEKFVAHIHEDGDVIVQHDQTLTGRSGATRQIDVVVKVQKGPYEYLTLIECKYWNSSVKREQIDVLWASMQDLNAAKGAFFTTKGFQKGAQKYAESKGITLYKVREMTDDEWGKPGRVIELYLQVIQRTIRNVMPAVDGIASLNNIPLPTTPLPINLALGGDNGICKIVSKHKDKFPTLEEMIEHYSQEAMAGYTAKPPLINSGEECIRYLSHPINLLFNEDLVIQQGVYFLKIQKITLEVGLKVNQSRIMVDRGSKLAYALAVVDCVNKKTFAVSRALDEKVAAWTLLGDNHTKNPSSNDSENEAIVNGSIISVSIKGFFPPHEMDELTPFKWDNNVAHE</sequence>
<dbReference type="GO" id="GO:0003677">
    <property type="term" value="F:DNA binding"/>
    <property type="evidence" value="ECO:0007669"/>
    <property type="project" value="InterPro"/>
</dbReference>
<evidence type="ECO:0000313" key="2">
    <source>
        <dbReference type="EMBL" id="PYD36857.1"/>
    </source>
</evidence>
<dbReference type="RefSeq" id="WP_041417159.1">
    <property type="nucleotide sequence ID" value="NZ_PESE01000009.1"/>
</dbReference>